<keyword evidence="9" id="KW-1185">Reference proteome</keyword>
<evidence type="ECO:0000256" key="5">
    <source>
        <dbReference type="ARBA" id="ARBA00023004"/>
    </source>
</evidence>
<dbReference type="GO" id="GO:0020037">
    <property type="term" value="F:heme binding"/>
    <property type="evidence" value="ECO:0007669"/>
    <property type="project" value="InterPro"/>
</dbReference>
<reference evidence="8 9" key="1">
    <citation type="submission" date="2017-03" db="EMBL/GenBank/DDBJ databases">
        <authorList>
            <person name="Safronova V.I."/>
            <person name="Sazanova A.L."/>
            <person name="Chirak E.R."/>
        </authorList>
    </citation>
    <scope>NUCLEOTIDE SEQUENCE [LARGE SCALE GENOMIC DNA]</scope>
    <source>
        <strain evidence="8 9">Opo-243</strain>
    </source>
</reference>
<feature type="domain" description="Cytochrome c" evidence="7">
    <location>
        <begin position="269"/>
        <end position="355"/>
    </location>
</feature>
<keyword evidence="2 6" id="KW-0349">Heme</keyword>
<keyword evidence="3 6" id="KW-0479">Metal-binding</keyword>
<dbReference type="InterPro" id="IPR009056">
    <property type="entry name" value="Cyt_c-like_dom"/>
</dbReference>
<evidence type="ECO:0000256" key="4">
    <source>
        <dbReference type="ARBA" id="ARBA00022982"/>
    </source>
</evidence>
<name>A0A4Q1V2A7_9BRAD</name>
<proteinExistence type="predicted"/>
<keyword evidence="1" id="KW-0813">Transport</keyword>
<accession>A0A4Q1V2A7</accession>
<dbReference type="GO" id="GO:0009055">
    <property type="term" value="F:electron transfer activity"/>
    <property type="evidence" value="ECO:0007669"/>
    <property type="project" value="InterPro"/>
</dbReference>
<dbReference type="PROSITE" id="PS51007">
    <property type="entry name" value="CYTC"/>
    <property type="match status" value="2"/>
</dbReference>
<dbReference type="InterPro" id="IPR036909">
    <property type="entry name" value="Cyt_c-like_dom_sf"/>
</dbReference>
<dbReference type="InterPro" id="IPR050597">
    <property type="entry name" value="Cytochrome_c_Oxidase_Subunit"/>
</dbReference>
<keyword evidence="5 6" id="KW-0408">Iron</keyword>
<evidence type="ECO:0000313" key="9">
    <source>
        <dbReference type="Proteomes" id="UP000290819"/>
    </source>
</evidence>
<evidence type="ECO:0000256" key="1">
    <source>
        <dbReference type="ARBA" id="ARBA00022448"/>
    </source>
</evidence>
<organism evidence="8 9">
    <name type="scientific">Bradyrhizobium betae</name>
    <dbReference type="NCBI Taxonomy" id="244734"/>
    <lineage>
        <taxon>Bacteria</taxon>
        <taxon>Pseudomonadati</taxon>
        <taxon>Pseudomonadota</taxon>
        <taxon>Alphaproteobacteria</taxon>
        <taxon>Hyphomicrobiales</taxon>
        <taxon>Nitrobacteraceae</taxon>
        <taxon>Bradyrhizobium</taxon>
    </lineage>
</organism>
<evidence type="ECO:0000256" key="2">
    <source>
        <dbReference type="ARBA" id="ARBA00022617"/>
    </source>
</evidence>
<feature type="domain" description="Cytochrome c" evidence="7">
    <location>
        <begin position="90"/>
        <end position="205"/>
    </location>
</feature>
<dbReference type="Proteomes" id="UP000290819">
    <property type="component" value="Unassembled WGS sequence"/>
</dbReference>
<sequence length="356" mass="38066">MEARLPADFCGAASRAADLHAFGFEGPGPSMRMEVLAMRISSALFALSLTSLASAGAPAQSQDGPPAWAYPVNPPNFQRAPDDGTLRRVPDSAAGFTLTQLRDLFAAPDWHPEDHPAMPEIVAKGRKPDVFACGVCHRADGPGGPENASLSGFSAEYIIQQTVEFKTGQRTNSVPRVATDLMIKTSKAITDQELKEAANYFASIKPRSNIAVVETDTVPKTHVRDLFLAPMDGGEKEPIGQRVIEIPENVEHFISRDSRARFIAYVPVGSIQKGRALAASGDLRVQCAACHGADLKGTAVAPGIAARSPTYMFRQLYDFKSGARKGAGSDLMKPVVENLGIEDMIALVAYTASLMP</sequence>
<dbReference type="Pfam" id="PF00034">
    <property type="entry name" value="Cytochrom_C"/>
    <property type="match status" value="2"/>
</dbReference>
<evidence type="ECO:0000256" key="3">
    <source>
        <dbReference type="ARBA" id="ARBA00022723"/>
    </source>
</evidence>
<dbReference type="OrthoDB" id="9773456at2"/>
<comment type="caution">
    <text evidence="8">The sequence shown here is derived from an EMBL/GenBank/DDBJ whole genome shotgun (WGS) entry which is preliminary data.</text>
</comment>
<dbReference type="SUPFAM" id="SSF46626">
    <property type="entry name" value="Cytochrome c"/>
    <property type="match status" value="2"/>
</dbReference>
<dbReference type="PANTHER" id="PTHR33751:SF9">
    <property type="entry name" value="CYTOCHROME C4"/>
    <property type="match status" value="1"/>
</dbReference>
<dbReference type="PANTHER" id="PTHR33751">
    <property type="entry name" value="CBB3-TYPE CYTOCHROME C OXIDASE SUBUNIT FIXP"/>
    <property type="match status" value="1"/>
</dbReference>
<gene>
    <name evidence="8" type="ORF">B5V03_20230</name>
</gene>
<evidence type="ECO:0000256" key="6">
    <source>
        <dbReference type="PROSITE-ProRule" id="PRU00433"/>
    </source>
</evidence>
<keyword evidence="4" id="KW-0249">Electron transport</keyword>
<dbReference type="AlphaFoldDB" id="A0A4Q1V2A7"/>
<dbReference type="EMBL" id="MZXW01000022">
    <property type="protein sequence ID" value="RXT44910.1"/>
    <property type="molecule type" value="Genomic_DNA"/>
</dbReference>
<dbReference type="GO" id="GO:0046872">
    <property type="term" value="F:metal ion binding"/>
    <property type="evidence" value="ECO:0007669"/>
    <property type="project" value="UniProtKB-KW"/>
</dbReference>
<evidence type="ECO:0000259" key="7">
    <source>
        <dbReference type="PROSITE" id="PS51007"/>
    </source>
</evidence>
<protein>
    <submittedName>
        <fullName evidence="8">Cytochrome C-binding protein</fullName>
    </submittedName>
</protein>
<dbReference type="Gene3D" id="1.10.760.10">
    <property type="entry name" value="Cytochrome c-like domain"/>
    <property type="match status" value="2"/>
</dbReference>
<evidence type="ECO:0000313" key="8">
    <source>
        <dbReference type="EMBL" id="RXT44910.1"/>
    </source>
</evidence>